<feature type="compositionally biased region" description="Basic residues" evidence="1">
    <location>
        <begin position="32"/>
        <end position="42"/>
    </location>
</feature>
<keyword evidence="3" id="KW-1185">Reference proteome</keyword>
<sequence>MSSIASLRRKDNMWIYKNPQGLQVLNDELNQRRKKRSSRHRYTTPPLSPTTLEPIIHISKINRVLQRPPSPLEEPKLVKAEEIQQQPIASVKPREEKNVKKLSVITSSSVQEKKDAIMKRSSVAEKDVGRVGRVAVSAVSVASPPARVASPPARVVSPPVRVASPPVKVALPPASPPERVISPPARVSSPPARVTSPPARVTSPPTRVSSPPIQTLSTSKSTTSPMSTPEKNFLLEAKRKLFSVQQQQQQNVIVKNLPVAPTKKKNGIVSSFISAFETTPPPPKPPRHVIIPPASSVSTPLNAAVVETIVPVTSCSSVIPTESYFSEVIDRRFSPTPAETEEEPIIVYLPQLSPDISFCTNALDIPPQTDQKRPCIKKQVSFSDQLSTFIPDNQSNEEEEEEEENVSTFVRTLSNELSDVISAVQTQQHREKFIPALLQKKKEVPVVFQKKEVQPQKLSNKLLDIFQKKPKVMMVQQPTSSSKELTHLTKTRAKPPSLKKPTMLTYPAAIAQPDWRTRAITTKKSSVFI</sequence>
<dbReference type="EMBL" id="BAABUJ010000031">
    <property type="protein sequence ID" value="GAA5804003.1"/>
    <property type="molecule type" value="Genomic_DNA"/>
</dbReference>
<proteinExistence type="predicted"/>
<gene>
    <name evidence="2" type="ORF">HPULCUR_009488</name>
</gene>
<evidence type="ECO:0000313" key="2">
    <source>
        <dbReference type="EMBL" id="GAA5804003.1"/>
    </source>
</evidence>
<protein>
    <submittedName>
        <fullName evidence="2">Uncharacterized protein</fullName>
    </submittedName>
</protein>
<comment type="caution">
    <text evidence="2">The sequence shown here is derived from an EMBL/GenBank/DDBJ whole genome shotgun (WGS) entry which is preliminary data.</text>
</comment>
<reference evidence="2 3" key="1">
    <citation type="submission" date="2024-04" db="EMBL/GenBank/DDBJ databases">
        <title>genome sequences of Mucor flavus KT1a and Helicostylum pulchrum KT1b strains isolation_sourced from the surface of a dry-aged beef.</title>
        <authorList>
            <person name="Toyotome T."/>
            <person name="Hosono M."/>
            <person name="Torimaru M."/>
            <person name="Fukuda K."/>
            <person name="Mikami N."/>
        </authorList>
    </citation>
    <scope>NUCLEOTIDE SEQUENCE [LARGE SCALE GENOMIC DNA]</scope>
    <source>
        <strain evidence="2 3">KT1b</strain>
    </source>
</reference>
<feature type="region of interest" description="Disordered" evidence="1">
    <location>
        <begin position="31"/>
        <end position="51"/>
    </location>
</feature>
<feature type="region of interest" description="Disordered" evidence="1">
    <location>
        <begin position="169"/>
        <end position="228"/>
    </location>
</feature>
<organism evidence="2 3">
    <name type="scientific">Helicostylum pulchrum</name>
    <dbReference type="NCBI Taxonomy" id="562976"/>
    <lineage>
        <taxon>Eukaryota</taxon>
        <taxon>Fungi</taxon>
        <taxon>Fungi incertae sedis</taxon>
        <taxon>Mucoromycota</taxon>
        <taxon>Mucoromycotina</taxon>
        <taxon>Mucoromycetes</taxon>
        <taxon>Mucorales</taxon>
        <taxon>Mucorineae</taxon>
        <taxon>Mucoraceae</taxon>
        <taxon>Helicostylum</taxon>
    </lineage>
</organism>
<dbReference type="Proteomes" id="UP001476247">
    <property type="component" value="Unassembled WGS sequence"/>
</dbReference>
<evidence type="ECO:0000256" key="1">
    <source>
        <dbReference type="SAM" id="MobiDB-lite"/>
    </source>
</evidence>
<name>A0ABP9YAQ4_9FUNG</name>
<accession>A0ABP9YAQ4</accession>
<feature type="compositionally biased region" description="Low complexity" evidence="1">
    <location>
        <begin position="179"/>
        <end position="228"/>
    </location>
</feature>
<evidence type="ECO:0000313" key="3">
    <source>
        <dbReference type="Proteomes" id="UP001476247"/>
    </source>
</evidence>